<keyword evidence="2" id="KW-1185">Reference proteome</keyword>
<proteinExistence type="predicted"/>
<evidence type="ECO:0000313" key="1">
    <source>
        <dbReference type="EMBL" id="WKA13264.1"/>
    </source>
</evidence>
<protein>
    <submittedName>
        <fullName evidence="1">Uncharacterized protein</fullName>
    </submittedName>
</protein>
<evidence type="ECO:0000313" key="2">
    <source>
        <dbReference type="Proteomes" id="UP001227230"/>
    </source>
</evidence>
<accession>A0ABY9E0E8</accession>
<dbReference type="Proteomes" id="UP001227230">
    <property type="component" value="Chromosome 19"/>
</dbReference>
<reference evidence="1 2" key="1">
    <citation type="journal article" date="2023" name="Hortic Res">
        <title>The complete reference genome for grapevine (Vitis vinifera L.) genetics and breeding.</title>
        <authorList>
            <person name="Shi X."/>
            <person name="Cao S."/>
            <person name="Wang X."/>
            <person name="Huang S."/>
            <person name="Wang Y."/>
            <person name="Liu Z."/>
            <person name="Liu W."/>
            <person name="Leng X."/>
            <person name="Peng Y."/>
            <person name="Wang N."/>
            <person name="Wang Y."/>
            <person name="Ma Z."/>
            <person name="Xu X."/>
            <person name="Zhang F."/>
            <person name="Xue H."/>
            <person name="Zhong H."/>
            <person name="Wang Y."/>
            <person name="Zhang K."/>
            <person name="Velt A."/>
            <person name="Avia K."/>
            <person name="Holtgrawe D."/>
            <person name="Grimplet J."/>
            <person name="Matus J.T."/>
            <person name="Ware D."/>
            <person name="Wu X."/>
            <person name="Wang H."/>
            <person name="Liu C."/>
            <person name="Fang Y."/>
            <person name="Rustenholz C."/>
            <person name="Cheng Z."/>
            <person name="Xiao H."/>
            <person name="Zhou Y."/>
        </authorList>
    </citation>
    <scope>NUCLEOTIDE SEQUENCE [LARGE SCALE GENOMIC DNA]</scope>
    <source>
        <strain evidence="2">cv. Pinot noir / PN40024</strain>
        <tissue evidence="1">Leaf</tissue>
    </source>
</reference>
<organism evidence="1 2">
    <name type="scientific">Vitis vinifera</name>
    <name type="common">Grape</name>
    <dbReference type="NCBI Taxonomy" id="29760"/>
    <lineage>
        <taxon>Eukaryota</taxon>
        <taxon>Viridiplantae</taxon>
        <taxon>Streptophyta</taxon>
        <taxon>Embryophyta</taxon>
        <taxon>Tracheophyta</taxon>
        <taxon>Spermatophyta</taxon>
        <taxon>Magnoliopsida</taxon>
        <taxon>eudicotyledons</taxon>
        <taxon>Gunneridae</taxon>
        <taxon>Pentapetalae</taxon>
        <taxon>rosids</taxon>
        <taxon>Vitales</taxon>
        <taxon>Vitaceae</taxon>
        <taxon>Viteae</taxon>
        <taxon>Vitis</taxon>
    </lineage>
</organism>
<sequence>MPISLSIAIPTTTCHSRNPMVAVAAVAASNAKNGSHINPLLSDSNAEGPSFPSMSVLTVQPAAMRNGLADAPRQLLAASLSPLSPPSAILVAAWR</sequence>
<gene>
    <name evidence="1" type="ORF">VitviT2T_030582</name>
</gene>
<dbReference type="EMBL" id="CP126666">
    <property type="protein sequence ID" value="WKA13264.1"/>
    <property type="molecule type" value="Genomic_DNA"/>
</dbReference>
<name>A0ABY9E0E8_VITVI</name>